<sequence length="273" mass="28057">MPPVSPPASRCQSTEAALPDPKRFAGKVAIVTGAARGIGAATARRFVADGARVLLVDVIAEVNGTASAIGAEALVVDITARDAGEAIVQAALKAFGRIDILVNNAGIGGSRRLVDSDDALIDRIIDTNLNSMLRVTRAIVPHLPKPGGRIVNISSIFGLVGYPGTTAYAVAKAGVAHFTRQLAGELAPDGILVNAVAPGVVETPMTAQRLKDPHYIRLQVQPTPVGRVGTPEEQAAVIAFLASDDASFVAGAVIPVDGGYTAARHTPPEANSE</sequence>
<dbReference type="PRINTS" id="PR00080">
    <property type="entry name" value="SDRFAMILY"/>
</dbReference>
<dbReference type="InterPro" id="IPR057326">
    <property type="entry name" value="KR_dom"/>
</dbReference>
<dbReference type="SMART" id="SM00822">
    <property type="entry name" value="PKS_KR"/>
    <property type="match status" value="1"/>
</dbReference>
<dbReference type="FunFam" id="3.40.50.720:FF:000084">
    <property type="entry name" value="Short-chain dehydrogenase reductase"/>
    <property type="match status" value="1"/>
</dbReference>
<evidence type="ECO:0000259" key="3">
    <source>
        <dbReference type="SMART" id="SM00822"/>
    </source>
</evidence>
<dbReference type="PANTHER" id="PTHR42760">
    <property type="entry name" value="SHORT-CHAIN DEHYDROGENASES/REDUCTASES FAMILY MEMBER"/>
    <property type="match status" value="1"/>
</dbReference>
<dbReference type="EMBL" id="CP039690">
    <property type="protein sequence ID" value="QCI67836.1"/>
    <property type="molecule type" value="Genomic_DNA"/>
</dbReference>
<dbReference type="SUPFAM" id="SSF51735">
    <property type="entry name" value="NAD(P)-binding Rossmann-fold domains"/>
    <property type="match status" value="1"/>
</dbReference>
<dbReference type="PANTHER" id="PTHR42760:SF133">
    <property type="entry name" value="3-OXOACYL-[ACYL-CARRIER-PROTEIN] REDUCTASE"/>
    <property type="match status" value="1"/>
</dbReference>
<dbReference type="CDD" id="cd05233">
    <property type="entry name" value="SDR_c"/>
    <property type="match status" value="1"/>
</dbReference>
<dbReference type="NCBIfam" id="NF005559">
    <property type="entry name" value="PRK07231.1"/>
    <property type="match status" value="1"/>
</dbReference>
<dbReference type="AlphaFoldDB" id="A0A4D7BF45"/>
<keyword evidence="2" id="KW-0560">Oxidoreductase</keyword>
<protein>
    <submittedName>
        <fullName evidence="4">SDR family oxidoreductase</fullName>
    </submittedName>
</protein>
<name>A0A4D7BF45_9HYPH</name>
<dbReference type="InterPro" id="IPR036291">
    <property type="entry name" value="NAD(P)-bd_dom_sf"/>
</dbReference>
<dbReference type="PROSITE" id="PS00061">
    <property type="entry name" value="ADH_SHORT"/>
    <property type="match status" value="1"/>
</dbReference>
<dbReference type="Proteomes" id="UP000298781">
    <property type="component" value="Chromosome"/>
</dbReference>
<organism evidence="4 5">
    <name type="scientific">Phreatobacter stygius</name>
    <dbReference type="NCBI Taxonomy" id="1940610"/>
    <lineage>
        <taxon>Bacteria</taxon>
        <taxon>Pseudomonadati</taxon>
        <taxon>Pseudomonadota</taxon>
        <taxon>Alphaproteobacteria</taxon>
        <taxon>Hyphomicrobiales</taxon>
        <taxon>Phreatobacteraceae</taxon>
        <taxon>Phreatobacter</taxon>
    </lineage>
</organism>
<accession>A0A4D7BF45</accession>
<reference evidence="4 5" key="1">
    <citation type="submission" date="2019-04" db="EMBL/GenBank/DDBJ databases">
        <title>Phreatobacter aquaticus sp. nov.</title>
        <authorList>
            <person name="Choi A."/>
        </authorList>
    </citation>
    <scope>NUCLEOTIDE SEQUENCE [LARGE SCALE GENOMIC DNA]</scope>
    <source>
        <strain evidence="4 5">KCTC 52518</strain>
    </source>
</reference>
<evidence type="ECO:0000256" key="1">
    <source>
        <dbReference type="ARBA" id="ARBA00006484"/>
    </source>
</evidence>
<gene>
    <name evidence="4" type="ORF">E8M01_28585</name>
</gene>
<dbReference type="GO" id="GO:0016616">
    <property type="term" value="F:oxidoreductase activity, acting on the CH-OH group of donors, NAD or NADP as acceptor"/>
    <property type="evidence" value="ECO:0007669"/>
    <property type="project" value="TreeGrafter"/>
</dbReference>
<keyword evidence="5" id="KW-1185">Reference proteome</keyword>
<dbReference type="KEGG" id="pstg:E8M01_28585"/>
<proteinExistence type="inferred from homology"/>
<dbReference type="OrthoDB" id="5457012at2"/>
<feature type="domain" description="Ketoreductase" evidence="3">
    <location>
        <begin position="27"/>
        <end position="199"/>
    </location>
</feature>
<evidence type="ECO:0000256" key="2">
    <source>
        <dbReference type="ARBA" id="ARBA00023002"/>
    </source>
</evidence>
<dbReference type="Pfam" id="PF13561">
    <property type="entry name" value="adh_short_C2"/>
    <property type="match status" value="1"/>
</dbReference>
<dbReference type="InterPro" id="IPR020904">
    <property type="entry name" value="Sc_DH/Rdtase_CS"/>
</dbReference>
<dbReference type="Gene3D" id="3.40.50.720">
    <property type="entry name" value="NAD(P)-binding Rossmann-like Domain"/>
    <property type="match status" value="1"/>
</dbReference>
<evidence type="ECO:0000313" key="4">
    <source>
        <dbReference type="EMBL" id="QCI67836.1"/>
    </source>
</evidence>
<dbReference type="PRINTS" id="PR00081">
    <property type="entry name" value="GDHRDH"/>
</dbReference>
<comment type="similarity">
    <text evidence="1">Belongs to the short-chain dehydrogenases/reductases (SDR) family.</text>
</comment>
<dbReference type="InterPro" id="IPR002347">
    <property type="entry name" value="SDR_fam"/>
</dbReference>
<evidence type="ECO:0000313" key="5">
    <source>
        <dbReference type="Proteomes" id="UP000298781"/>
    </source>
</evidence>